<dbReference type="AlphaFoldDB" id="A0A3R6VRE2"/>
<comment type="caution">
    <text evidence="1">The sequence shown here is derived from an EMBL/GenBank/DDBJ whole genome shotgun (WGS) entry which is preliminary data.</text>
</comment>
<proteinExistence type="predicted"/>
<reference evidence="1 2" key="1">
    <citation type="submission" date="2018-08" db="EMBL/GenBank/DDBJ databases">
        <title>Aphanomyces genome sequencing and annotation.</title>
        <authorList>
            <person name="Minardi D."/>
            <person name="Oidtmann B."/>
            <person name="Van Der Giezen M."/>
            <person name="Studholme D.J."/>
        </authorList>
    </citation>
    <scope>NUCLEOTIDE SEQUENCE [LARGE SCALE GENOMIC DNA]</scope>
    <source>
        <strain evidence="1 2">NJM0002</strain>
    </source>
</reference>
<evidence type="ECO:0000313" key="2">
    <source>
        <dbReference type="Proteomes" id="UP000285060"/>
    </source>
</evidence>
<dbReference type="Proteomes" id="UP000285060">
    <property type="component" value="Unassembled WGS sequence"/>
</dbReference>
<evidence type="ECO:0000313" key="1">
    <source>
        <dbReference type="EMBL" id="RHY33209.1"/>
    </source>
</evidence>
<sequence length="221" mass="22958">MATLTVDGQQNAMFTTTSDLSTRVILFTLVNNALITAGSGIHLTLACAVPPSSGIPDTYSVQLLDNSNGLLDTVTAQPATATQPSTLRVGYVGMQSHRAAQDAGILVSFSTGVAIPSNGEYVFELHAAFNLSSAVELHMLTGLGNHTTSQANNAVKIKRNGDGGVVPPGTTVAFWLRNVWNPPSDGVLNSVGVLKTATAEEFVLEQVTLATTTVYSGAPSL</sequence>
<name>A0A3R6VRE2_9STRA</name>
<gene>
    <name evidence="1" type="ORF">DYB32_001788</name>
</gene>
<accession>A0A3R6VRE2</accession>
<organism evidence="1 2">
    <name type="scientific">Aphanomyces invadans</name>
    <dbReference type="NCBI Taxonomy" id="157072"/>
    <lineage>
        <taxon>Eukaryota</taxon>
        <taxon>Sar</taxon>
        <taxon>Stramenopiles</taxon>
        <taxon>Oomycota</taxon>
        <taxon>Saprolegniomycetes</taxon>
        <taxon>Saprolegniales</taxon>
        <taxon>Verrucalvaceae</taxon>
        <taxon>Aphanomyces</taxon>
    </lineage>
</organism>
<keyword evidence="2" id="KW-1185">Reference proteome</keyword>
<dbReference type="EMBL" id="QUSY01000086">
    <property type="protein sequence ID" value="RHY33209.1"/>
    <property type="molecule type" value="Genomic_DNA"/>
</dbReference>
<dbReference type="VEuPathDB" id="FungiDB:H310_09251"/>
<protein>
    <submittedName>
        <fullName evidence="1">Uncharacterized protein</fullName>
    </submittedName>
</protein>